<dbReference type="PANTHER" id="PTHR40131:SF1">
    <property type="entry name" value="C1Q DOMAIN-CONTAINING PROTEIN"/>
    <property type="match status" value="1"/>
</dbReference>
<evidence type="ECO:0000313" key="3">
    <source>
        <dbReference type="Proteomes" id="UP001162131"/>
    </source>
</evidence>
<protein>
    <submittedName>
        <fullName evidence="2">Uncharacterized protein</fullName>
    </submittedName>
</protein>
<gene>
    <name evidence="2" type="ORF">BSTOLATCC_MIC27319</name>
</gene>
<keyword evidence="3" id="KW-1185">Reference proteome</keyword>
<feature type="coiled-coil region" evidence="1">
    <location>
        <begin position="343"/>
        <end position="374"/>
    </location>
</feature>
<organism evidence="2 3">
    <name type="scientific">Blepharisma stoltei</name>
    <dbReference type="NCBI Taxonomy" id="1481888"/>
    <lineage>
        <taxon>Eukaryota</taxon>
        <taxon>Sar</taxon>
        <taxon>Alveolata</taxon>
        <taxon>Ciliophora</taxon>
        <taxon>Postciliodesmatophora</taxon>
        <taxon>Heterotrichea</taxon>
        <taxon>Heterotrichida</taxon>
        <taxon>Blepharismidae</taxon>
        <taxon>Blepharisma</taxon>
    </lineage>
</organism>
<feature type="coiled-coil region" evidence="1">
    <location>
        <begin position="128"/>
        <end position="155"/>
    </location>
</feature>
<feature type="coiled-coil region" evidence="1">
    <location>
        <begin position="561"/>
        <end position="635"/>
    </location>
</feature>
<dbReference type="PANTHER" id="PTHR40131">
    <property type="entry name" value="C1Q DOMAIN-CONTAINING PROTEIN"/>
    <property type="match status" value="1"/>
</dbReference>
<dbReference type="Proteomes" id="UP001162131">
    <property type="component" value="Unassembled WGS sequence"/>
</dbReference>
<name>A0AAU9J468_9CILI</name>
<reference evidence="2" key="1">
    <citation type="submission" date="2021-09" db="EMBL/GenBank/DDBJ databases">
        <authorList>
            <consortium name="AG Swart"/>
            <person name="Singh M."/>
            <person name="Singh A."/>
            <person name="Seah K."/>
            <person name="Emmerich C."/>
        </authorList>
    </citation>
    <scope>NUCLEOTIDE SEQUENCE</scope>
    <source>
        <strain evidence="2">ATCC30299</strain>
    </source>
</reference>
<accession>A0AAU9J468</accession>
<evidence type="ECO:0000313" key="2">
    <source>
        <dbReference type="EMBL" id="CAG9320739.1"/>
    </source>
</evidence>
<sequence>MSVLYQEAHSYQISVVDSLINDAEAWKNTQDVVFLTMQAFYEILKLHGSKIGELDHLPAPRDRAEDSNLSTQRKWSGTQVFEIYEELNKKPSLDEVNDLIKHKLANLDRTSPPLHDPSQDDIDFDIESNKSIRELDEIREEIREIKIKISEAANHSEIRVIYDLLENKANIPDIWEALQQKANKQAVNNVLAKKANTSDFENLMAIKADNKIVQELISKVDEKIDISAMENATKDLEKRINKEIEDFKKQLLDDFSPVSRTDFDIEIQKFDKMVDSIYEQNANSIKNIENTVENMIRSKLEKNREINVSQAIDRSMIETMNNQLRDEIKEMKIFITGDIRNKITEINEKFDSVQEKYNEQRSNEEYKLKLYEEEIFKLKASQDSLISLKSDFKKVFQELQKSESERKNQLEVSEFCNKSNMQTLNLLKNSVESLEKAFHANNYELSAHVKQTDSNFQSQKSYFENELKSNKNEFFELFNKLDANLLWQKRQFDEQLKINKEELTKILNNPGFQAADNSNFEGELKLVKEELIKIVNDFQTNFEEEIKRNRTELDKFSNKLENDLQRQEAFLEEKIKLSKNELNEASNKFNEKLEELKKQAREDMELNKGEFNPIFNDFELRLADLKNHIDELNSKNSKSLPQAKFDEKEISKLHSLYNDLLQKIVEIEESLSKKIDIKDFNSALQNSEHMKIILSSLSSKADEAAINELIKIQEEISQLYSSLKETVEHKMAHEKSSKDIEEINIIDEDYELSEIENIKMTQDEFALNIKKIEGILEKKADIEEINKKVSEEMLFNLLNEKVDYKLYEYLASSQNEILLNIENLDKILQGKAEKNDLDIKVSNKDLKELLSNKADTISLIEFQETVKKNLKDLEAKIPPKRKNTDLSQEKILKETQAYISASLSKFQIGEVKILQEKFTKELEHIKTRIKSFVKSDIFETSTREIYSILNTKLDSSSLSEIINNQEEIMKTIENLNFEKKDENQIKALVEAIDNKFKKLKLDINTKFSSFKNEKEHLFEELRKENEKSFEYVLGELRKKASNKEIKGILDAKINAEEYKHDLAGFITKDDYETNILEQSLINEILLGENCLGKWLWKSGKETNNYIPWETEISNTCPTNFIWKPNTIEISVIAPGLYEISYGFYSSKKPNITVYINDEIAIEDKPNPNKRWIRHSDGNISGLSNISFIALPARANIRISYTCEKKGEGFLSLRKI</sequence>
<proteinExistence type="predicted"/>
<comment type="caution">
    <text evidence="2">The sequence shown here is derived from an EMBL/GenBank/DDBJ whole genome shotgun (WGS) entry which is preliminary data.</text>
</comment>
<dbReference type="AlphaFoldDB" id="A0AAU9J468"/>
<keyword evidence="1" id="KW-0175">Coiled coil</keyword>
<dbReference type="EMBL" id="CAJZBQ010000027">
    <property type="protein sequence ID" value="CAG9320739.1"/>
    <property type="molecule type" value="Genomic_DNA"/>
</dbReference>
<evidence type="ECO:0000256" key="1">
    <source>
        <dbReference type="SAM" id="Coils"/>
    </source>
</evidence>